<dbReference type="GO" id="GO:0004252">
    <property type="term" value="F:serine-type endopeptidase activity"/>
    <property type="evidence" value="ECO:0007669"/>
    <property type="project" value="InterPro"/>
</dbReference>
<dbReference type="EMBL" id="JAPWDV010000001">
    <property type="protein sequence ID" value="KAJ6222461.1"/>
    <property type="molecule type" value="Genomic_DNA"/>
</dbReference>
<sequence length="113" mass="12469">MSLVALLHADLKCGTSKIKFEPRIIGGNVVPDHAYPWMAFLVNTFKTTEGSTRKNFCGATLIDKQWLLTAVHCLDHFPDNRTFLNGVALLGTNDVSPKGRSPHSISINYSPKD</sequence>
<evidence type="ECO:0000313" key="5">
    <source>
        <dbReference type="Proteomes" id="UP001142055"/>
    </source>
</evidence>
<feature type="compositionally biased region" description="Polar residues" evidence="2">
    <location>
        <begin position="103"/>
        <end position="113"/>
    </location>
</feature>
<accession>A0A9Q0RQZ2</accession>
<dbReference type="Gene3D" id="2.40.10.10">
    <property type="entry name" value="Trypsin-like serine proteases"/>
    <property type="match status" value="1"/>
</dbReference>
<dbReference type="GO" id="GO:0006508">
    <property type="term" value="P:proteolysis"/>
    <property type="evidence" value="ECO:0007669"/>
    <property type="project" value="InterPro"/>
</dbReference>
<organism evidence="4 5">
    <name type="scientific">Blomia tropicalis</name>
    <name type="common">Mite</name>
    <dbReference type="NCBI Taxonomy" id="40697"/>
    <lineage>
        <taxon>Eukaryota</taxon>
        <taxon>Metazoa</taxon>
        <taxon>Ecdysozoa</taxon>
        <taxon>Arthropoda</taxon>
        <taxon>Chelicerata</taxon>
        <taxon>Arachnida</taxon>
        <taxon>Acari</taxon>
        <taxon>Acariformes</taxon>
        <taxon>Sarcoptiformes</taxon>
        <taxon>Astigmata</taxon>
        <taxon>Glycyphagoidea</taxon>
        <taxon>Echimyopodidae</taxon>
        <taxon>Blomia</taxon>
    </lineage>
</organism>
<evidence type="ECO:0000259" key="3">
    <source>
        <dbReference type="Pfam" id="PF00089"/>
    </source>
</evidence>
<dbReference type="InterPro" id="IPR043504">
    <property type="entry name" value="Peptidase_S1_PA_chymotrypsin"/>
</dbReference>
<gene>
    <name evidence="4" type="ORF">RDWZM_001006</name>
</gene>
<dbReference type="AlphaFoldDB" id="A0A9Q0RQZ2"/>
<keyword evidence="1" id="KW-1015">Disulfide bond</keyword>
<keyword evidence="5" id="KW-1185">Reference proteome</keyword>
<dbReference type="PANTHER" id="PTHR24252:SF7">
    <property type="entry name" value="HYALIN"/>
    <property type="match status" value="1"/>
</dbReference>
<dbReference type="SUPFAM" id="SSF50494">
    <property type="entry name" value="Trypsin-like serine proteases"/>
    <property type="match status" value="1"/>
</dbReference>
<feature type="non-terminal residue" evidence="4">
    <location>
        <position position="113"/>
    </location>
</feature>
<feature type="domain" description="Peptidase S1" evidence="3">
    <location>
        <begin position="24"/>
        <end position="80"/>
    </location>
</feature>
<evidence type="ECO:0000256" key="1">
    <source>
        <dbReference type="ARBA" id="ARBA00023157"/>
    </source>
</evidence>
<dbReference type="InterPro" id="IPR001254">
    <property type="entry name" value="Trypsin_dom"/>
</dbReference>
<evidence type="ECO:0000313" key="4">
    <source>
        <dbReference type="EMBL" id="KAJ6222461.1"/>
    </source>
</evidence>
<comment type="caution">
    <text evidence="4">The sequence shown here is derived from an EMBL/GenBank/DDBJ whole genome shotgun (WGS) entry which is preliminary data.</text>
</comment>
<name>A0A9Q0RQZ2_BLOTA</name>
<feature type="region of interest" description="Disordered" evidence="2">
    <location>
        <begin position="94"/>
        <end position="113"/>
    </location>
</feature>
<proteinExistence type="predicted"/>
<protein>
    <recommendedName>
        <fullName evidence="3">Peptidase S1 domain-containing protein</fullName>
    </recommendedName>
</protein>
<dbReference type="Proteomes" id="UP001142055">
    <property type="component" value="Chromosome 1"/>
</dbReference>
<dbReference type="Pfam" id="PF00089">
    <property type="entry name" value="Trypsin"/>
    <property type="match status" value="1"/>
</dbReference>
<evidence type="ECO:0000256" key="2">
    <source>
        <dbReference type="SAM" id="MobiDB-lite"/>
    </source>
</evidence>
<dbReference type="InterPro" id="IPR009003">
    <property type="entry name" value="Peptidase_S1_PA"/>
</dbReference>
<reference evidence="4" key="1">
    <citation type="submission" date="2022-12" db="EMBL/GenBank/DDBJ databases">
        <title>Genome assemblies of Blomia tropicalis.</title>
        <authorList>
            <person name="Cui Y."/>
        </authorList>
    </citation>
    <scope>NUCLEOTIDE SEQUENCE</scope>
    <source>
        <tissue evidence="4">Adult mites</tissue>
    </source>
</reference>
<dbReference type="PANTHER" id="PTHR24252">
    <property type="entry name" value="ACROSIN-RELATED"/>
    <property type="match status" value="1"/>
</dbReference>